<dbReference type="GO" id="GO:0003676">
    <property type="term" value="F:nucleic acid binding"/>
    <property type="evidence" value="ECO:0007669"/>
    <property type="project" value="InterPro"/>
</dbReference>
<accession>A0A9N8EBU1</accession>
<dbReference type="OrthoDB" id="43583at2759"/>
<feature type="domain" description="Integrase catalytic" evidence="1">
    <location>
        <begin position="1"/>
        <end position="120"/>
    </location>
</feature>
<dbReference type="AlphaFoldDB" id="A0A9N8EBU1"/>
<name>A0A9N8EBU1_9STRA</name>
<sequence>MRRTSEEGARVVEDTWFARYPRPKKVVTDNGPEFKLEFIAMVKKNGAVHCYSSPRNPQDILAVQRHRQSLVDKRLLRANAKRISYDYAVDDLVYKRAYLGLSDKLKPMASGPYRVSRVHTNGNVTIQLSPHQFERLNIRRVFPKHPVPPVATGPGY</sequence>
<proteinExistence type="predicted"/>
<comment type="caution">
    <text evidence="2">The sequence shown here is derived from an EMBL/GenBank/DDBJ whole genome shotgun (WGS) entry which is preliminary data.</text>
</comment>
<dbReference type="PROSITE" id="PS50994">
    <property type="entry name" value="INTEGRASE"/>
    <property type="match status" value="1"/>
</dbReference>
<keyword evidence="3" id="KW-1185">Reference proteome</keyword>
<evidence type="ECO:0000313" key="3">
    <source>
        <dbReference type="Proteomes" id="UP001153069"/>
    </source>
</evidence>
<gene>
    <name evidence="2" type="ORF">SEMRO_863_G212540.1</name>
</gene>
<dbReference type="InterPro" id="IPR012337">
    <property type="entry name" value="RNaseH-like_sf"/>
</dbReference>
<reference evidence="2" key="1">
    <citation type="submission" date="2020-06" db="EMBL/GenBank/DDBJ databases">
        <authorList>
            <consortium name="Plant Systems Biology data submission"/>
        </authorList>
    </citation>
    <scope>NUCLEOTIDE SEQUENCE</scope>
    <source>
        <strain evidence="2">D6</strain>
    </source>
</reference>
<organism evidence="2 3">
    <name type="scientific">Seminavis robusta</name>
    <dbReference type="NCBI Taxonomy" id="568900"/>
    <lineage>
        <taxon>Eukaryota</taxon>
        <taxon>Sar</taxon>
        <taxon>Stramenopiles</taxon>
        <taxon>Ochrophyta</taxon>
        <taxon>Bacillariophyta</taxon>
        <taxon>Bacillariophyceae</taxon>
        <taxon>Bacillariophycidae</taxon>
        <taxon>Naviculales</taxon>
        <taxon>Naviculaceae</taxon>
        <taxon>Seminavis</taxon>
    </lineage>
</organism>
<evidence type="ECO:0000313" key="2">
    <source>
        <dbReference type="EMBL" id="CAB9517530.1"/>
    </source>
</evidence>
<protein>
    <submittedName>
        <fullName evidence="2">Retrotransposon protein</fullName>
    </submittedName>
</protein>
<dbReference type="InterPro" id="IPR001584">
    <property type="entry name" value="Integrase_cat-core"/>
</dbReference>
<dbReference type="EMBL" id="CAICTM010000862">
    <property type="protein sequence ID" value="CAB9517530.1"/>
    <property type="molecule type" value="Genomic_DNA"/>
</dbReference>
<dbReference type="Gene3D" id="3.30.420.10">
    <property type="entry name" value="Ribonuclease H-like superfamily/Ribonuclease H"/>
    <property type="match status" value="1"/>
</dbReference>
<dbReference type="GO" id="GO:0015074">
    <property type="term" value="P:DNA integration"/>
    <property type="evidence" value="ECO:0007669"/>
    <property type="project" value="InterPro"/>
</dbReference>
<dbReference type="Proteomes" id="UP001153069">
    <property type="component" value="Unassembled WGS sequence"/>
</dbReference>
<dbReference type="InterPro" id="IPR036397">
    <property type="entry name" value="RNaseH_sf"/>
</dbReference>
<evidence type="ECO:0000259" key="1">
    <source>
        <dbReference type="PROSITE" id="PS50994"/>
    </source>
</evidence>
<dbReference type="SUPFAM" id="SSF53098">
    <property type="entry name" value="Ribonuclease H-like"/>
    <property type="match status" value="1"/>
</dbReference>